<protein>
    <submittedName>
        <fullName evidence="4">Glycosyl transferase</fullName>
    </submittedName>
</protein>
<name>A0A1C1YQW3_9HYPH</name>
<comment type="caution">
    <text evidence="4">The sequence shown here is derived from an EMBL/GenBank/DDBJ whole genome shotgun (WGS) entry which is preliminary data.</text>
</comment>
<dbReference type="InterPro" id="IPR050256">
    <property type="entry name" value="Glycosyltransferase_2"/>
</dbReference>
<keyword evidence="2" id="KW-0812">Transmembrane</keyword>
<dbReference type="AlphaFoldDB" id="A0A1C1YQW3"/>
<feature type="transmembrane region" description="Helical" evidence="2">
    <location>
        <begin position="270"/>
        <end position="294"/>
    </location>
</feature>
<proteinExistence type="predicted"/>
<evidence type="ECO:0000256" key="2">
    <source>
        <dbReference type="SAM" id="Phobius"/>
    </source>
</evidence>
<dbReference type="Proteomes" id="UP000094795">
    <property type="component" value="Unassembled WGS sequence"/>
</dbReference>
<dbReference type="SUPFAM" id="SSF53448">
    <property type="entry name" value="Nucleotide-diphospho-sugar transferases"/>
    <property type="match status" value="1"/>
</dbReference>
<dbReference type="InterPro" id="IPR029044">
    <property type="entry name" value="Nucleotide-diphossugar_trans"/>
</dbReference>
<keyword evidence="5" id="KW-1185">Reference proteome</keyword>
<keyword evidence="2" id="KW-1133">Transmembrane helix</keyword>
<evidence type="ECO:0000313" key="5">
    <source>
        <dbReference type="Proteomes" id="UP000094795"/>
    </source>
</evidence>
<reference evidence="4 5" key="1">
    <citation type="submission" date="2015-12" db="EMBL/GenBank/DDBJ databases">
        <authorList>
            <person name="Shamseldin A."/>
            <person name="Moawad H."/>
            <person name="Abd El-Rahim W.M."/>
            <person name="Sadowsky M.J."/>
        </authorList>
    </citation>
    <scope>NUCLEOTIDE SEQUENCE [LARGE SCALE GENOMIC DNA]</scope>
    <source>
        <strain evidence="4 5">JC234</strain>
    </source>
</reference>
<keyword evidence="4" id="KW-0808">Transferase</keyword>
<dbReference type="InterPro" id="IPR001173">
    <property type="entry name" value="Glyco_trans_2-like"/>
</dbReference>
<dbReference type="EMBL" id="LQZT01000048">
    <property type="protein sequence ID" value="OCW55922.1"/>
    <property type="molecule type" value="Genomic_DNA"/>
</dbReference>
<sequence>MTDGMFADLEIAVLLPCYNEAATIADVVAGFRAAIPGARIYVYDNNSKDQTALRAALAGATVVREPRQGKGHVVRRMFSDIDADVYLMADGDGTYAPADGPELIRILLSERCDMVVGTRRGVTDDAGRRGHAFGNSIFNGLYKQIFGDDFTDIFSGYRAFSRRFAKSFPAVSGGFEIETEMSVHASQLKLPVAELALDYGRRPEGSHSKLSTFRDGARILWMFAMLMKETRPFTFFSYLSVATLALSMVFMVPVLNEYFLTGLVTRMPTWMLAMALMMMSLMIFTGGVILDSVARGRAEQKRFHYMSIPTARVDRRSKNGPGFAASDQAEALPQAPGGHKLAS</sequence>
<dbReference type="GO" id="GO:0016740">
    <property type="term" value="F:transferase activity"/>
    <property type="evidence" value="ECO:0007669"/>
    <property type="project" value="UniProtKB-KW"/>
</dbReference>
<evidence type="ECO:0000259" key="3">
    <source>
        <dbReference type="Pfam" id="PF00535"/>
    </source>
</evidence>
<dbReference type="PANTHER" id="PTHR48090:SF7">
    <property type="entry name" value="RFBJ PROTEIN"/>
    <property type="match status" value="1"/>
</dbReference>
<dbReference type="STRING" id="1480615.AWJ14_11865"/>
<organism evidence="4 5">
    <name type="scientific">Hoeflea olei</name>
    <dbReference type="NCBI Taxonomy" id="1480615"/>
    <lineage>
        <taxon>Bacteria</taxon>
        <taxon>Pseudomonadati</taxon>
        <taxon>Pseudomonadota</taxon>
        <taxon>Alphaproteobacteria</taxon>
        <taxon>Hyphomicrobiales</taxon>
        <taxon>Rhizobiaceae</taxon>
        <taxon>Hoeflea</taxon>
    </lineage>
</organism>
<dbReference type="PANTHER" id="PTHR48090">
    <property type="entry name" value="UNDECAPRENYL-PHOSPHATE 4-DEOXY-4-FORMAMIDO-L-ARABINOSE TRANSFERASE-RELATED"/>
    <property type="match status" value="1"/>
</dbReference>
<evidence type="ECO:0000256" key="1">
    <source>
        <dbReference type="SAM" id="MobiDB-lite"/>
    </source>
</evidence>
<keyword evidence="2" id="KW-0472">Membrane</keyword>
<dbReference type="OrthoDB" id="3177103at2"/>
<evidence type="ECO:0000313" key="4">
    <source>
        <dbReference type="EMBL" id="OCW55922.1"/>
    </source>
</evidence>
<accession>A0A1C1YQW3</accession>
<dbReference type="Pfam" id="PF00535">
    <property type="entry name" value="Glycos_transf_2"/>
    <property type="match status" value="1"/>
</dbReference>
<feature type="transmembrane region" description="Helical" evidence="2">
    <location>
        <begin position="235"/>
        <end position="255"/>
    </location>
</feature>
<dbReference type="RefSeq" id="WP_066182958.1">
    <property type="nucleotide sequence ID" value="NZ_LQZT01000048.1"/>
</dbReference>
<gene>
    <name evidence="4" type="ORF">AWJ14_11865</name>
</gene>
<feature type="domain" description="Glycosyltransferase 2-like" evidence="3">
    <location>
        <begin position="13"/>
        <end position="165"/>
    </location>
</feature>
<feature type="region of interest" description="Disordered" evidence="1">
    <location>
        <begin position="314"/>
        <end position="343"/>
    </location>
</feature>
<dbReference type="CDD" id="cd04179">
    <property type="entry name" value="DPM_DPG-synthase_like"/>
    <property type="match status" value="1"/>
</dbReference>
<dbReference type="Gene3D" id="3.90.550.10">
    <property type="entry name" value="Spore Coat Polysaccharide Biosynthesis Protein SpsA, Chain A"/>
    <property type="match status" value="1"/>
</dbReference>